<keyword evidence="4" id="KW-0799">Topoisomerase</keyword>
<evidence type="ECO:0000259" key="8">
    <source>
        <dbReference type="Pfam" id="PF21338"/>
    </source>
</evidence>
<comment type="caution">
    <text evidence="9">The sequence shown here is derived from an EMBL/GenBank/DDBJ whole genome shotgun (WGS) entry which is preliminary data.</text>
</comment>
<feature type="domain" description="DNA topoisomerase IB N-terminal" evidence="8">
    <location>
        <begin position="25"/>
        <end position="73"/>
    </location>
</feature>
<dbReference type="InterPro" id="IPR001631">
    <property type="entry name" value="TopoI"/>
</dbReference>
<comment type="catalytic activity">
    <reaction evidence="1">
        <text>ATP-independent breakage of single-stranded DNA, followed by passage and rejoining.</text>
        <dbReference type="EC" id="5.6.2.1"/>
    </reaction>
</comment>
<dbReference type="Gene3D" id="1.10.132.120">
    <property type="match status" value="1"/>
</dbReference>
<dbReference type="EMBL" id="QCYG01000002">
    <property type="protein sequence ID" value="PVA07753.1"/>
    <property type="molecule type" value="Genomic_DNA"/>
</dbReference>
<dbReference type="SUPFAM" id="SSF56349">
    <property type="entry name" value="DNA breaking-rejoining enzymes"/>
    <property type="match status" value="1"/>
</dbReference>
<dbReference type="InterPro" id="IPR049331">
    <property type="entry name" value="Top1B_N_bact"/>
</dbReference>
<evidence type="ECO:0000256" key="6">
    <source>
        <dbReference type="ARBA" id="ARBA00023235"/>
    </source>
</evidence>
<comment type="similarity">
    <text evidence="2">Belongs to the type IB topoisomerase family.</text>
</comment>
<protein>
    <recommendedName>
        <fullName evidence="3">DNA topoisomerase</fullName>
        <ecNumber evidence="3">5.6.2.1</ecNumber>
    </recommendedName>
</protein>
<dbReference type="Pfam" id="PF01028">
    <property type="entry name" value="Topoisom_I"/>
    <property type="match status" value="1"/>
</dbReference>
<keyword evidence="5" id="KW-0238">DNA-binding</keyword>
<dbReference type="GO" id="GO:0003677">
    <property type="term" value="F:DNA binding"/>
    <property type="evidence" value="ECO:0007669"/>
    <property type="project" value="UniProtKB-KW"/>
</dbReference>
<evidence type="ECO:0000256" key="5">
    <source>
        <dbReference type="ARBA" id="ARBA00023125"/>
    </source>
</evidence>
<evidence type="ECO:0000256" key="2">
    <source>
        <dbReference type="ARBA" id="ARBA00006645"/>
    </source>
</evidence>
<dbReference type="Gene3D" id="3.90.15.10">
    <property type="entry name" value="Topoisomerase I, Chain A, domain 3"/>
    <property type="match status" value="1"/>
</dbReference>
<accession>A0A2T7FZZ6</accession>
<dbReference type="Pfam" id="PF21338">
    <property type="entry name" value="Top1B_N_bact"/>
    <property type="match status" value="1"/>
</dbReference>
<evidence type="ECO:0000313" key="10">
    <source>
        <dbReference type="Proteomes" id="UP000244817"/>
    </source>
</evidence>
<dbReference type="EC" id="5.6.2.1" evidence="3"/>
<proteinExistence type="inferred from homology"/>
<evidence type="ECO:0000259" key="7">
    <source>
        <dbReference type="Pfam" id="PF01028"/>
    </source>
</evidence>
<dbReference type="Gene3D" id="3.30.66.10">
    <property type="entry name" value="DNA topoisomerase I domain"/>
    <property type="match status" value="1"/>
</dbReference>
<evidence type="ECO:0000256" key="1">
    <source>
        <dbReference type="ARBA" id="ARBA00000213"/>
    </source>
</evidence>
<name>A0A2T7FZZ6_9RHOB</name>
<dbReference type="AlphaFoldDB" id="A0A2T7FZZ6"/>
<dbReference type="GO" id="GO:0006265">
    <property type="term" value="P:DNA topological change"/>
    <property type="evidence" value="ECO:0007669"/>
    <property type="project" value="InterPro"/>
</dbReference>
<dbReference type="InterPro" id="IPR035447">
    <property type="entry name" value="DNA_topo_I_N_sf"/>
</dbReference>
<feature type="domain" description="DNA topoisomerase I catalytic core eukaryotic-type" evidence="7">
    <location>
        <begin position="91"/>
        <end position="259"/>
    </location>
</feature>
<dbReference type="Proteomes" id="UP000244817">
    <property type="component" value="Unassembled WGS sequence"/>
</dbReference>
<reference evidence="9 10" key="1">
    <citation type="submission" date="2018-04" db="EMBL/GenBank/DDBJ databases">
        <title>Pelagivirga bohaiensis gen. nov., sp. nov., a bacterium isolated from the Bohai Sea.</title>
        <authorList>
            <person name="Ji X."/>
        </authorList>
    </citation>
    <scope>NUCLEOTIDE SEQUENCE [LARGE SCALE GENOMIC DNA]</scope>
    <source>
        <strain evidence="9 10">BH-SD16</strain>
    </source>
</reference>
<organism evidence="9 10">
    <name type="scientific">Thalassorhabdomicrobium marinisediminis</name>
    <dbReference type="NCBI Taxonomy" id="2170577"/>
    <lineage>
        <taxon>Bacteria</taxon>
        <taxon>Pseudomonadati</taxon>
        <taxon>Pseudomonadota</taxon>
        <taxon>Alphaproteobacteria</taxon>
        <taxon>Rhodobacterales</taxon>
        <taxon>Paracoccaceae</taxon>
        <taxon>Thalassorhabdomicrobium</taxon>
    </lineage>
</organism>
<dbReference type="RefSeq" id="WP_108639795.1">
    <property type="nucleotide sequence ID" value="NZ_QCYG01000002.1"/>
</dbReference>
<dbReference type="InterPro" id="IPR014711">
    <property type="entry name" value="TopoI_cat_a-hlx-sub_euk"/>
</dbReference>
<evidence type="ECO:0000256" key="3">
    <source>
        <dbReference type="ARBA" id="ARBA00012891"/>
    </source>
</evidence>
<dbReference type="PROSITE" id="PS52038">
    <property type="entry name" value="TOPO_IB_2"/>
    <property type="match status" value="1"/>
</dbReference>
<dbReference type="InterPro" id="IPR013500">
    <property type="entry name" value="TopoI_cat_euk"/>
</dbReference>
<gene>
    <name evidence="9" type="ORF">DC363_03765</name>
</gene>
<evidence type="ECO:0000256" key="4">
    <source>
        <dbReference type="ARBA" id="ARBA00023029"/>
    </source>
</evidence>
<sequence length="327" mass="36150">MSIAPTLVYYNDDRPGIRRRKCGRGFSYLAPDGTCIDDKAERKRISALAVPPAYSDVWISPKPNGHLQATGRDARNRKQYRYHVDWTAFRAATKFDALAGFGACLPSIRRRILSDLKTEPGERRYALAAVLALLDRTAMRIGSADYAVENGTYGATTLSSQHVKLNDGEIRLSYTGKGGKKIEKRLRDRTLNKVLNKMQDLEGAELVTWLDDDGTPRSVTADAINATLFDITGEETITAKTFRTWAGSAAAMEVALKARDLTIKAMSEAASERLANTPTISRKSYIHPDVIALADTPLEERLALSERADDTPMLRRAETTLLQLLSS</sequence>
<keyword evidence="6 9" id="KW-0413">Isomerase</keyword>
<dbReference type="SUPFAM" id="SSF55869">
    <property type="entry name" value="DNA topoisomerase I domain"/>
    <property type="match status" value="1"/>
</dbReference>
<dbReference type="OrthoDB" id="9778962at2"/>
<dbReference type="GO" id="GO:0003917">
    <property type="term" value="F:DNA topoisomerase type I (single strand cut, ATP-independent) activity"/>
    <property type="evidence" value="ECO:0007669"/>
    <property type="project" value="UniProtKB-EC"/>
</dbReference>
<evidence type="ECO:0000313" key="9">
    <source>
        <dbReference type="EMBL" id="PVA07753.1"/>
    </source>
</evidence>
<keyword evidence="10" id="KW-1185">Reference proteome</keyword>
<dbReference type="InterPro" id="IPR011010">
    <property type="entry name" value="DNA_brk_join_enz"/>
</dbReference>
<dbReference type="PRINTS" id="PR00416">
    <property type="entry name" value="EUTPISMRASEI"/>
</dbReference>